<evidence type="ECO:0000256" key="5">
    <source>
        <dbReference type="ARBA" id="ARBA00023136"/>
    </source>
</evidence>
<evidence type="ECO:0000256" key="7">
    <source>
        <dbReference type="SAM" id="Phobius"/>
    </source>
</evidence>
<protein>
    <submittedName>
        <fullName evidence="9">Cytochrome c oxidase subunit 3</fullName>
    </submittedName>
</protein>
<dbReference type="GO" id="GO:0005886">
    <property type="term" value="C:plasma membrane"/>
    <property type="evidence" value="ECO:0007669"/>
    <property type="project" value="UniProtKB-SubCell"/>
</dbReference>
<evidence type="ECO:0000256" key="3">
    <source>
        <dbReference type="ARBA" id="ARBA00022692"/>
    </source>
</evidence>
<evidence type="ECO:0000256" key="6">
    <source>
        <dbReference type="RuleBase" id="RU003376"/>
    </source>
</evidence>
<keyword evidence="10" id="KW-1185">Reference proteome</keyword>
<dbReference type="PROSITE" id="PS50253">
    <property type="entry name" value="COX3"/>
    <property type="match status" value="1"/>
</dbReference>
<dbReference type="EMBL" id="JAGIYY010000003">
    <property type="protein sequence ID" value="MBP0439520.1"/>
    <property type="molecule type" value="Genomic_DNA"/>
</dbReference>
<dbReference type="SUPFAM" id="SSF81452">
    <property type="entry name" value="Cytochrome c oxidase subunit III-like"/>
    <property type="match status" value="1"/>
</dbReference>
<dbReference type="Pfam" id="PF00510">
    <property type="entry name" value="COX3"/>
    <property type="match status" value="1"/>
</dbReference>
<feature type="domain" description="Heme-copper oxidase subunit III family profile" evidence="8">
    <location>
        <begin position="23"/>
        <end position="211"/>
    </location>
</feature>
<feature type="transmembrane region" description="Helical" evidence="7">
    <location>
        <begin position="94"/>
        <end position="112"/>
    </location>
</feature>
<keyword evidence="4 7" id="KW-1133">Transmembrane helix</keyword>
<evidence type="ECO:0000259" key="8">
    <source>
        <dbReference type="PROSITE" id="PS50253"/>
    </source>
</evidence>
<comment type="similarity">
    <text evidence="2 6">Belongs to the cytochrome c oxidase subunit 3 family.</text>
</comment>
<evidence type="ECO:0000256" key="1">
    <source>
        <dbReference type="ARBA" id="ARBA00004141"/>
    </source>
</evidence>
<name>A0A8J7R0C1_9HYPH</name>
<dbReference type="InterPro" id="IPR000298">
    <property type="entry name" value="Cyt_c_oxidase-like_su3"/>
</dbReference>
<feature type="transmembrane region" description="Helical" evidence="7">
    <location>
        <begin position="191"/>
        <end position="209"/>
    </location>
</feature>
<dbReference type="PANTHER" id="PTHR11403:SF6">
    <property type="entry name" value="NITRIC OXIDE REDUCTASE SUBUNIT E"/>
    <property type="match status" value="1"/>
</dbReference>
<dbReference type="GO" id="GO:0019646">
    <property type="term" value="P:aerobic electron transport chain"/>
    <property type="evidence" value="ECO:0007669"/>
    <property type="project" value="InterPro"/>
</dbReference>
<organism evidence="9 10">
    <name type="scientific">Tianweitania sediminis</name>
    <dbReference type="NCBI Taxonomy" id="1502156"/>
    <lineage>
        <taxon>Bacteria</taxon>
        <taxon>Pseudomonadati</taxon>
        <taxon>Pseudomonadota</taxon>
        <taxon>Alphaproteobacteria</taxon>
        <taxon>Hyphomicrobiales</taxon>
        <taxon>Phyllobacteriaceae</taxon>
        <taxon>Tianweitania</taxon>
    </lineage>
</organism>
<feature type="transmembrane region" description="Helical" evidence="7">
    <location>
        <begin position="146"/>
        <end position="170"/>
    </location>
</feature>
<sequence>MSRAAASPPLVPPAKQEHDATLFGMGIFLASEFLLFGGLFTILVFYRIVHGHEVVEASKELHLWIGALNTVVLLTSSLAAALAAKSAKDGDQRLTQRLLLAAAALGAVFLVIKAGEYSLEYGDGMLPVPGGGGQLVEPLSRLFMNIYLVATGLHAVHLTIGIGLFVFTAFRIWHRSIRLPQDQLSIVVPTLYWHLVDIVWIFLYPALYLQR</sequence>
<dbReference type="AlphaFoldDB" id="A0A8J7R0C1"/>
<comment type="subcellular location">
    <subcellularLocation>
        <location evidence="6">Cell membrane</location>
        <topology evidence="6">Multi-pass membrane protein</topology>
    </subcellularLocation>
    <subcellularLocation>
        <location evidence="1">Membrane</location>
        <topology evidence="1">Multi-pass membrane protein</topology>
    </subcellularLocation>
</comment>
<evidence type="ECO:0000256" key="2">
    <source>
        <dbReference type="ARBA" id="ARBA00010581"/>
    </source>
</evidence>
<feature type="transmembrane region" description="Helical" evidence="7">
    <location>
        <begin position="61"/>
        <end position="82"/>
    </location>
</feature>
<dbReference type="InterPro" id="IPR013833">
    <property type="entry name" value="Cyt_c_oxidase_su3_a-hlx"/>
</dbReference>
<keyword evidence="5 7" id="KW-0472">Membrane</keyword>
<dbReference type="InterPro" id="IPR024791">
    <property type="entry name" value="Cyt_c/ubiquinol_Oxase_su3"/>
</dbReference>
<evidence type="ECO:0000313" key="10">
    <source>
        <dbReference type="Proteomes" id="UP000666240"/>
    </source>
</evidence>
<evidence type="ECO:0000313" key="9">
    <source>
        <dbReference type="EMBL" id="MBP0439520.1"/>
    </source>
</evidence>
<dbReference type="RefSeq" id="WP_209335515.1">
    <property type="nucleotide sequence ID" value="NZ_JAGIYY010000003.1"/>
</dbReference>
<dbReference type="GO" id="GO:0004129">
    <property type="term" value="F:cytochrome-c oxidase activity"/>
    <property type="evidence" value="ECO:0007669"/>
    <property type="project" value="InterPro"/>
</dbReference>
<dbReference type="InterPro" id="IPR035973">
    <property type="entry name" value="Cyt_c_oxidase_su3-like_sf"/>
</dbReference>
<dbReference type="PANTHER" id="PTHR11403">
    <property type="entry name" value="CYTOCHROME C OXIDASE SUBUNIT III"/>
    <property type="match status" value="1"/>
</dbReference>
<accession>A0A8J7R0C1</accession>
<comment type="caution">
    <text evidence="9">The sequence shown here is derived from an EMBL/GenBank/DDBJ whole genome shotgun (WGS) entry which is preliminary data.</text>
</comment>
<feature type="transmembrane region" description="Helical" evidence="7">
    <location>
        <begin position="21"/>
        <end position="49"/>
    </location>
</feature>
<reference evidence="9" key="1">
    <citation type="submission" date="2021-03" db="EMBL/GenBank/DDBJ databases">
        <title>Genome sequencing and assembly of Tianweitania sediminis.</title>
        <authorList>
            <person name="Chhetri G."/>
        </authorList>
    </citation>
    <scope>NUCLEOTIDE SEQUENCE</scope>
    <source>
        <strain evidence="9">Z8</strain>
    </source>
</reference>
<keyword evidence="3 6" id="KW-0812">Transmembrane</keyword>
<proteinExistence type="inferred from homology"/>
<dbReference type="Gene3D" id="1.20.120.80">
    <property type="entry name" value="Cytochrome c oxidase, subunit III, four-helix bundle"/>
    <property type="match status" value="1"/>
</dbReference>
<dbReference type="Proteomes" id="UP000666240">
    <property type="component" value="Unassembled WGS sequence"/>
</dbReference>
<gene>
    <name evidence="9" type="ORF">J5Y06_12735</name>
</gene>
<evidence type="ECO:0000256" key="4">
    <source>
        <dbReference type="ARBA" id="ARBA00022989"/>
    </source>
</evidence>